<evidence type="ECO:0000313" key="2">
    <source>
        <dbReference type="Proteomes" id="UP000628984"/>
    </source>
</evidence>
<reference evidence="1" key="1">
    <citation type="journal article" date="2014" name="Int. J. Syst. Evol. Microbiol.">
        <title>Complete genome sequence of Corynebacterium casei LMG S-19264T (=DSM 44701T), isolated from a smear-ripened cheese.</title>
        <authorList>
            <consortium name="US DOE Joint Genome Institute (JGI-PGF)"/>
            <person name="Walter F."/>
            <person name="Albersmeier A."/>
            <person name="Kalinowski J."/>
            <person name="Ruckert C."/>
        </authorList>
    </citation>
    <scope>NUCLEOTIDE SEQUENCE</scope>
    <source>
        <strain evidence="1">KCTC 23714</strain>
    </source>
</reference>
<comment type="caution">
    <text evidence="1">The sequence shown here is derived from an EMBL/GenBank/DDBJ whole genome shotgun (WGS) entry which is preliminary data.</text>
</comment>
<dbReference type="InterPro" id="IPR052948">
    <property type="entry name" value="Low_temp-induced_all0457"/>
</dbReference>
<reference evidence="1" key="2">
    <citation type="submission" date="2020-09" db="EMBL/GenBank/DDBJ databases">
        <authorList>
            <person name="Sun Q."/>
            <person name="Kim S."/>
        </authorList>
    </citation>
    <scope>NUCLEOTIDE SEQUENCE</scope>
    <source>
        <strain evidence="1">KCTC 23714</strain>
    </source>
</reference>
<keyword evidence="2" id="KW-1185">Reference proteome</keyword>
<organism evidence="1 2">
    <name type="scientific">Gemmobacter lanyuensis</name>
    <dbReference type="NCBI Taxonomy" id="1054497"/>
    <lineage>
        <taxon>Bacteria</taxon>
        <taxon>Pseudomonadati</taxon>
        <taxon>Pseudomonadota</taxon>
        <taxon>Alphaproteobacteria</taxon>
        <taxon>Rhodobacterales</taxon>
        <taxon>Paracoccaceae</taxon>
        <taxon>Gemmobacter</taxon>
    </lineage>
</organism>
<accession>A0A918J1K9</accession>
<name>A0A918J1K9_9RHOB</name>
<evidence type="ECO:0000313" key="1">
    <source>
        <dbReference type="EMBL" id="GGW42747.1"/>
    </source>
</evidence>
<evidence type="ECO:0008006" key="3">
    <source>
        <dbReference type="Google" id="ProtNLM"/>
    </source>
</evidence>
<dbReference type="PANTHER" id="PTHR36109:SF2">
    <property type="entry name" value="MEMBRANE PROTEIN"/>
    <property type="match status" value="1"/>
</dbReference>
<sequence length="196" mass="20195">MAVITRVYEDFTAAARARSALQALNNPRIEVGMLGDERLRSHYDTYDSTMDATDAETSGAATGAGVGAVAGGGAGLLAGLGMIAIPGIGPLVAAGWLAATAVGAVGGAVVGGTIGALTDLGISDEDAPVFDEAMRRGNVALTVRFPEELRPTVTATLDQVASVGFGDLRSRFESDGWRYDDALTERQARLRTPPPM</sequence>
<dbReference type="AlphaFoldDB" id="A0A918J1K9"/>
<protein>
    <recommendedName>
        <fullName evidence="3">DUF1269 domain-containing protein</fullName>
    </recommendedName>
</protein>
<proteinExistence type="predicted"/>
<gene>
    <name evidence="1" type="ORF">GCM10011452_33800</name>
</gene>
<dbReference type="EMBL" id="BMYQ01000015">
    <property type="protein sequence ID" value="GGW42747.1"/>
    <property type="molecule type" value="Genomic_DNA"/>
</dbReference>
<dbReference type="RefSeq" id="WP_189635062.1">
    <property type="nucleotide sequence ID" value="NZ_BMYQ01000015.1"/>
</dbReference>
<dbReference type="Proteomes" id="UP000628984">
    <property type="component" value="Unassembled WGS sequence"/>
</dbReference>
<dbReference type="PANTHER" id="PTHR36109">
    <property type="entry name" value="MEMBRANE PROTEIN-RELATED"/>
    <property type="match status" value="1"/>
</dbReference>